<evidence type="ECO:0000256" key="3">
    <source>
        <dbReference type="ARBA" id="ARBA00022692"/>
    </source>
</evidence>
<dbReference type="InterPro" id="IPR003280">
    <property type="entry name" value="2pore_dom_K_chnl"/>
</dbReference>
<dbReference type="SUPFAM" id="SSF51735">
    <property type="entry name" value="NAD(P)-binding Rossmann-fold domains"/>
    <property type="match status" value="1"/>
</dbReference>
<organism evidence="10 11">
    <name type="scientific">Roseibium album</name>
    <dbReference type="NCBI Taxonomy" id="311410"/>
    <lineage>
        <taxon>Bacteria</taxon>
        <taxon>Pseudomonadati</taxon>
        <taxon>Pseudomonadota</taxon>
        <taxon>Alphaproteobacteria</taxon>
        <taxon>Hyphomicrobiales</taxon>
        <taxon>Stappiaceae</taxon>
        <taxon>Roseibium</taxon>
    </lineage>
</organism>
<keyword evidence="3 8" id="KW-0812">Transmembrane</keyword>
<evidence type="ECO:0000313" key="10">
    <source>
        <dbReference type="EMBL" id="CTQ68197.1"/>
    </source>
</evidence>
<dbReference type="PRINTS" id="PR01333">
    <property type="entry name" value="2POREKCHANEL"/>
</dbReference>
<dbReference type="STRING" id="311410.LA5095_04732"/>
<keyword evidence="11" id="KW-1185">Reference proteome</keyword>
<feature type="transmembrane region" description="Helical" evidence="8">
    <location>
        <begin position="41"/>
        <end position="62"/>
    </location>
</feature>
<dbReference type="InterPro" id="IPR036291">
    <property type="entry name" value="NAD(P)-bd_dom_sf"/>
</dbReference>
<gene>
    <name evidence="10" type="ORF">LA5096_01711</name>
</gene>
<dbReference type="Gene3D" id="1.10.287.70">
    <property type="match status" value="1"/>
</dbReference>
<dbReference type="GO" id="GO:0016020">
    <property type="term" value="C:membrane"/>
    <property type="evidence" value="ECO:0007669"/>
    <property type="project" value="UniProtKB-SubCell"/>
</dbReference>
<keyword evidence="6 8" id="KW-0472">Membrane</keyword>
<keyword evidence="4 8" id="KW-1133">Transmembrane helix</keyword>
<dbReference type="AlphaFoldDB" id="A0A0M6ZGV7"/>
<evidence type="ECO:0000256" key="1">
    <source>
        <dbReference type="ARBA" id="ARBA00004141"/>
    </source>
</evidence>
<feature type="transmembrane region" description="Helical" evidence="8">
    <location>
        <begin position="101"/>
        <end position="121"/>
    </location>
</feature>
<dbReference type="PANTHER" id="PTHR43833:SF9">
    <property type="entry name" value="POTASSIUM CHANNEL PROTEIN YUGO-RELATED"/>
    <property type="match status" value="1"/>
</dbReference>
<protein>
    <submittedName>
        <fullName evidence="10">Voltage-gated potassium channel</fullName>
    </submittedName>
</protein>
<evidence type="ECO:0000313" key="11">
    <source>
        <dbReference type="Proteomes" id="UP000049983"/>
    </source>
</evidence>
<keyword evidence="2" id="KW-0813">Transport</keyword>
<evidence type="ECO:0000259" key="9">
    <source>
        <dbReference type="Pfam" id="PF07885"/>
    </source>
</evidence>
<evidence type="ECO:0000256" key="2">
    <source>
        <dbReference type="ARBA" id="ARBA00022448"/>
    </source>
</evidence>
<reference evidence="11" key="1">
    <citation type="submission" date="2015-07" db="EMBL/GenBank/DDBJ databases">
        <authorList>
            <person name="Rodrigo-Torres Lidia"/>
            <person name="Arahal R.David."/>
        </authorList>
    </citation>
    <scope>NUCLEOTIDE SEQUENCE [LARGE SCALE GENOMIC DNA]</scope>
    <source>
        <strain evidence="11">CECT 5096</strain>
    </source>
</reference>
<dbReference type="SUPFAM" id="SSF81324">
    <property type="entry name" value="Voltage-gated potassium channels"/>
    <property type="match status" value="1"/>
</dbReference>
<dbReference type="EMBL" id="CXWC01000003">
    <property type="protein sequence ID" value="CTQ68197.1"/>
    <property type="molecule type" value="Genomic_DNA"/>
</dbReference>
<proteinExistence type="predicted"/>
<evidence type="ECO:0000256" key="8">
    <source>
        <dbReference type="SAM" id="Phobius"/>
    </source>
</evidence>
<dbReference type="GO" id="GO:0005267">
    <property type="term" value="F:potassium channel activity"/>
    <property type="evidence" value="ECO:0007669"/>
    <property type="project" value="InterPro"/>
</dbReference>
<keyword evidence="7 10" id="KW-0407">Ion channel</keyword>
<dbReference type="Gene3D" id="3.40.50.720">
    <property type="entry name" value="NAD(P)-binding Rossmann-like Domain"/>
    <property type="match status" value="1"/>
</dbReference>
<keyword evidence="5" id="KW-0406">Ion transport</keyword>
<name>A0A0M6ZGV7_9HYPH</name>
<evidence type="ECO:0000256" key="6">
    <source>
        <dbReference type="ARBA" id="ARBA00023136"/>
    </source>
</evidence>
<dbReference type="InterPro" id="IPR050721">
    <property type="entry name" value="Trk_Ktr_HKT_K-transport"/>
</dbReference>
<evidence type="ECO:0000256" key="7">
    <source>
        <dbReference type="ARBA" id="ARBA00023303"/>
    </source>
</evidence>
<sequence length="372" mass="40258">MTSLRPLVKLPMRFNRGQNPSVPILQLLISRVYQHVLELKLWLLTTLICAYLIISWALFLLAGETGLTGNPLTFIYFAATTASTVGYGDLSPETEAGRMVAAFWFFPGALLIFSAVLGRLTGVLVEGVRRMADGNGNFERVQGATVIVGYHRDKTPLMVENLIAGQDGDEKIILLATSKNIEIPEGVRLIRAERLDALQSLKRAAIAGAQKVLVYAGTDAETFNTCLAIRELNSEVHIAAYFEDRDTARRSGKLANIEPVVSNACESLVRAAQDPGSGQILMALSTAGFGATIYSAIVEADKPTGTSMLEQSLRGSDGTLIAVSQPDDKEFVFRPFPKELNSGGSIYYLANKRLSADDISKGLEGSNVRISV</sequence>
<dbReference type="Pfam" id="PF07885">
    <property type="entry name" value="Ion_trans_2"/>
    <property type="match status" value="1"/>
</dbReference>
<accession>A0A0M6ZGV7</accession>
<dbReference type="Proteomes" id="UP000049983">
    <property type="component" value="Unassembled WGS sequence"/>
</dbReference>
<comment type="subcellular location">
    <subcellularLocation>
        <location evidence="1">Membrane</location>
        <topology evidence="1">Multi-pass membrane protein</topology>
    </subcellularLocation>
</comment>
<feature type="domain" description="Potassium channel" evidence="9">
    <location>
        <begin position="47"/>
        <end position="115"/>
    </location>
</feature>
<evidence type="ECO:0000256" key="5">
    <source>
        <dbReference type="ARBA" id="ARBA00023065"/>
    </source>
</evidence>
<evidence type="ECO:0000256" key="4">
    <source>
        <dbReference type="ARBA" id="ARBA00022989"/>
    </source>
</evidence>
<dbReference type="PANTHER" id="PTHR43833">
    <property type="entry name" value="POTASSIUM CHANNEL PROTEIN 2-RELATED-RELATED"/>
    <property type="match status" value="1"/>
</dbReference>
<dbReference type="InterPro" id="IPR013099">
    <property type="entry name" value="K_chnl_dom"/>
</dbReference>